<dbReference type="Proteomes" id="UP001344632">
    <property type="component" value="Unassembled WGS sequence"/>
</dbReference>
<feature type="active site" description="Proton donor" evidence="2">
    <location>
        <position position="49"/>
    </location>
</feature>
<dbReference type="PANTHER" id="PTHR35561:SF1">
    <property type="entry name" value="RNA 2',3'-CYCLIC PHOSPHODIESTERASE"/>
    <property type="match status" value="1"/>
</dbReference>
<keyword evidence="5" id="KW-1185">Reference proteome</keyword>
<evidence type="ECO:0000313" key="4">
    <source>
        <dbReference type="EMBL" id="MEC0239264.1"/>
    </source>
</evidence>
<feature type="active site" description="Proton acceptor" evidence="2">
    <location>
        <position position="136"/>
    </location>
</feature>
<reference evidence="4 5" key="1">
    <citation type="submission" date="2023-03" db="EMBL/GenBank/DDBJ databases">
        <title>Bacillus Genome Sequencing.</title>
        <authorList>
            <person name="Dunlap C."/>
        </authorList>
    </citation>
    <scope>NUCLEOTIDE SEQUENCE [LARGE SCALE GENOMIC DNA]</scope>
    <source>
        <strain evidence="4 5">BD-525</strain>
    </source>
</reference>
<comment type="caution">
    <text evidence="4">The sequence shown here is derived from an EMBL/GenBank/DDBJ whole genome shotgun (WGS) entry which is preliminary data.</text>
</comment>
<evidence type="ECO:0000256" key="1">
    <source>
        <dbReference type="ARBA" id="ARBA00022801"/>
    </source>
</evidence>
<name>A0ABU6GIQ2_9BACL</name>
<comment type="function">
    <text evidence="2">Hydrolyzes RNA 2',3'-cyclic phosphodiester to an RNA 2'-phosphomonoester.</text>
</comment>
<dbReference type="Gene3D" id="3.90.1140.10">
    <property type="entry name" value="Cyclic phosphodiesterase"/>
    <property type="match status" value="1"/>
</dbReference>
<comment type="catalytic activity">
    <reaction evidence="2">
        <text>a 3'-end 2',3'-cyclophospho-ribonucleotide-RNA + H2O = a 3'-end 2'-phospho-ribonucleotide-RNA + H(+)</text>
        <dbReference type="Rhea" id="RHEA:11828"/>
        <dbReference type="Rhea" id="RHEA-COMP:10464"/>
        <dbReference type="Rhea" id="RHEA-COMP:17353"/>
        <dbReference type="ChEBI" id="CHEBI:15377"/>
        <dbReference type="ChEBI" id="CHEBI:15378"/>
        <dbReference type="ChEBI" id="CHEBI:83064"/>
        <dbReference type="ChEBI" id="CHEBI:173113"/>
        <dbReference type="EC" id="3.1.4.58"/>
    </reaction>
</comment>
<organism evidence="4 5">
    <name type="scientific">Paenibacillus dokdonensis</name>
    <dbReference type="NCBI Taxonomy" id="2567944"/>
    <lineage>
        <taxon>Bacteria</taxon>
        <taxon>Bacillati</taxon>
        <taxon>Bacillota</taxon>
        <taxon>Bacilli</taxon>
        <taxon>Bacillales</taxon>
        <taxon>Paenibacillaceae</taxon>
        <taxon>Paenibacillus</taxon>
    </lineage>
</organism>
<dbReference type="PANTHER" id="PTHR35561">
    <property type="entry name" value="RNA 2',3'-CYCLIC PHOSPHODIESTERASE"/>
    <property type="match status" value="1"/>
</dbReference>
<feature type="short sequence motif" description="HXTX 1" evidence="2">
    <location>
        <begin position="49"/>
        <end position="52"/>
    </location>
</feature>
<dbReference type="Pfam" id="PF02834">
    <property type="entry name" value="LigT_PEase"/>
    <property type="match status" value="2"/>
</dbReference>
<dbReference type="InterPro" id="IPR009097">
    <property type="entry name" value="Cyclic_Pdiesterase"/>
</dbReference>
<dbReference type="SUPFAM" id="SSF55144">
    <property type="entry name" value="LigT-like"/>
    <property type="match status" value="1"/>
</dbReference>
<comment type="similarity">
    <text evidence="2">Belongs to the 2H phosphoesterase superfamily. ThpR family.</text>
</comment>
<feature type="short sequence motif" description="HXTX 2" evidence="2">
    <location>
        <begin position="136"/>
        <end position="139"/>
    </location>
</feature>
<proteinExistence type="inferred from homology"/>
<keyword evidence="1 2" id="KW-0378">Hydrolase</keyword>
<dbReference type="NCBIfam" id="TIGR02258">
    <property type="entry name" value="2_5_ligase"/>
    <property type="match status" value="1"/>
</dbReference>
<dbReference type="RefSeq" id="WP_326086299.1">
    <property type="nucleotide sequence ID" value="NZ_JARLKZ010000004.1"/>
</dbReference>
<sequence>MDKQIKEQPMRLFIAIKLSEELKSELEGWREQYQQEFSFKKWTHRDDYHITLQFLGDVEPDRVPAISKKLRTIAHQFHPFELEFGKAGIFGVETSPKVLWAGVIDYNHMLNQLQDAVTNGMEEFGFVKESRPYHPHITIARKYTGNEPFQMDSVPSLLPQTAPKGQEEGEAFWTINEFVLFSTHLHDRPMYEILESFRMED</sequence>
<accession>A0ABU6GIQ2</accession>
<dbReference type="EMBL" id="JARLKZ010000004">
    <property type="protein sequence ID" value="MEC0239264.1"/>
    <property type="molecule type" value="Genomic_DNA"/>
</dbReference>
<protein>
    <recommendedName>
        <fullName evidence="2">RNA 2',3'-cyclic phosphodiesterase</fullName>
        <shortName evidence="2">RNA 2',3'-CPDase</shortName>
        <ecNumber evidence="2">3.1.4.58</ecNumber>
    </recommendedName>
</protein>
<evidence type="ECO:0000259" key="3">
    <source>
        <dbReference type="Pfam" id="PF02834"/>
    </source>
</evidence>
<evidence type="ECO:0000256" key="2">
    <source>
        <dbReference type="HAMAP-Rule" id="MF_01940"/>
    </source>
</evidence>
<evidence type="ECO:0000313" key="5">
    <source>
        <dbReference type="Proteomes" id="UP001344632"/>
    </source>
</evidence>
<feature type="domain" description="Phosphoesterase HXTX" evidence="3">
    <location>
        <begin position="16"/>
        <end position="100"/>
    </location>
</feature>
<dbReference type="EC" id="3.1.4.58" evidence="2"/>
<gene>
    <name evidence="4" type="primary">thpR</name>
    <name evidence="4" type="ORF">P4H66_05260</name>
</gene>
<dbReference type="InterPro" id="IPR004175">
    <property type="entry name" value="RNA_CPDase"/>
</dbReference>
<dbReference type="InterPro" id="IPR014051">
    <property type="entry name" value="Phosphoesterase_HXTX"/>
</dbReference>
<feature type="domain" description="Phosphoesterase HXTX" evidence="3">
    <location>
        <begin position="110"/>
        <end position="191"/>
    </location>
</feature>
<dbReference type="HAMAP" id="MF_01940">
    <property type="entry name" value="RNA_CPDase"/>
    <property type="match status" value="1"/>
</dbReference>